<keyword evidence="1" id="KW-0472">Membrane</keyword>
<keyword evidence="4" id="KW-1185">Reference proteome</keyword>
<accession>A0ABQ2LED5</accession>
<dbReference type="PROSITE" id="PS50011">
    <property type="entry name" value="PROTEIN_KINASE_DOM"/>
    <property type="match status" value="1"/>
</dbReference>
<dbReference type="SUPFAM" id="SSF56112">
    <property type="entry name" value="Protein kinase-like (PK-like)"/>
    <property type="match status" value="1"/>
</dbReference>
<gene>
    <name evidence="3" type="ORF">GCM10007972_17940</name>
</gene>
<comment type="caution">
    <text evidence="3">The sequence shown here is derived from an EMBL/GenBank/DDBJ whole genome shotgun (WGS) entry which is preliminary data.</text>
</comment>
<dbReference type="Proteomes" id="UP000602381">
    <property type="component" value="Unassembled WGS sequence"/>
</dbReference>
<evidence type="ECO:0000313" key="3">
    <source>
        <dbReference type="EMBL" id="GGO12690.1"/>
    </source>
</evidence>
<evidence type="ECO:0000256" key="1">
    <source>
        <dbReference type="SAM" id="Phobius"/>
    </source>
</evidence>
<keyword evidence="1" id="KW-1133">Transmembrane helix</keyword>
<evidence type="ECO:0000313" key="4">
    <source>
        <dbReference type="Proteomes" id="UP000602381"/>
    </source>
</evidence>
<protein>
    <recommendedName>
        <fullName evidence="2">Protein kinase domain-containing protein</fullName>
    </recommendedName>
</protein>
<dbReference type="Gene3D" id="1.10.510.10">
    <property type="entry name" value="Transferase(Phosphotransferase) domain 1"/>
    <property type="match status" value="1"/>
</dbReference>
<proteinExistence type="predicted"/>
<sequence>MADADSPKKGDKSPPRSVVPGLLNGRYRIELAKPLVHLNSPCADAYEVTDLKEGPAELYALVHHQGSTHRGDVLAELIEAPIISMLNPVRSSVIRVKEGGPRHLVSLVQAPTGPSLAEIAAQHPISGHKLRKLIVPGIVQALAGLHSRGIVHRSIRPETIFFKSPALDGVVLGECFSCPPAAGQPAHFEPLERALAMPFGRGEATPEADMFALGATLLACHLGVNKKPAKDPNALHAARMAQGSFWAHSAGTEVPGVTGTLLRGLLNDDEGERWTLKELNLWLESSVPNRRSVNVLWTFARPVIFRQATFSDRRMLAHEFSQHPLDAAHFLRQVDFPSWVQNMITTELFSERLERLINVKKDGDLSSERHGDHALVARVTAHLDPLGPLRYNGISTTIDGLGPAMVEIFNKDDDMEQDILLHLFDSNVLPAILDIILDRNPVVSKQHQLHSHTVQLMRRTKGPMGLLCALYDLNPTLQCLSPALKDLWITSPQQLLKALDRIVDKSSELSPLLDDHVLAMFCSRVEGAEPFVEALIKHRKSPARLMTAVTKLLAFLQQKLDLGPLKNLSNHLVKSLKALLGDVKSRSRKRTIMARLDELGDLGNLPDIARAIDLEHLKYLDHQEFLEAQRKVSVLEQMIRKMRRPVHPSEPNARLAGFRAASAMGWLVLMVTMIVLTMGAG</sequence>
<organism evidence="3 4">
    <name type="scientific">Iodidimonas muriae</name>
    <dbReference type="NCBI Taxonomy" id="261467"/>
    <lineage>
        <taxon>Bacteria</taxon>
        <taxon>Pseudomonadati</taxon>
        <taxon>Pseudomonadota</taxon>
        <taxon>Alphaproteobacteria</taxon>
        <taxon>Iodidimonadales</taxon>
        <taxon>Iodidimonadaceae</taxon>
        <taxon>Iodidimonas</taxon>
    </lineage>
</organism>
<name>A0ABQ2LED5_9PROT</name>
<feature type="domain" description="Protein kinase" evidence="2">
    <location>
        <begin position="1"/>
        <end position="283"/>
    </location>
</feature>
<dbReference type="InterPro" id="IPR011009">
    <property type="entry name" value="Kinase-like_dom_sf"/>
</dbReference>
<dbReference type="RefSeq" id="WP_150006025.1">
    <property type="nucleotide sequence ID" value="NZ_BMOV01000005.1"/>
</dbReference>
<keyword evidence="1" id="KW-0812">Transmembrane</keyword>
<dbReference type="InterPro" id="IPR000719">
    <property type="entry name" value="Prot_kinase_dom"/>
</dbReference>
<reference evidence="4" key="1">
    <citation type="journal article" date="2019" name="Int. J. Syst. Evol. Microbiol.">
        <title>The Global Catalogue of Microorganisms (GCM) 10K type strain sequencing project: providing services to taxonomists for standard genome sequencing and annotation.</title>
        <authorList>
            <consortium name="The Broad Institute Genomics Platform"/>
            <consortium name="The Broad Institute Genome Sequencing Center for Infectious Disease"/>
            <person name="Wu L."/>
            <person name="Ma J."/>
        </authorList>
    </citation>
    <scope>NUCLEOTIDE SEQUENCE [LARGE SCALE GENOMIC DNA]</scope>
    <source>
        <strain evidence="4">JCM 17843</strain>
    </source>
</reference>
<evidence type="ECO:0000259" key="2">
    <source>
        <dbReference type="PROSITE" id="PS50011"/>
    </source>
</evidence>
<dbReference type="EMBL" id="BMOV01000005">
    <property type="protein sequence ID" value="GGO12690.1"/>
    <property type="molecule type" value="Genomic_DNA"/>
</dbReference>
<feature type="transmembrane region" description="Helical" evidence="1">
    <location>
        <begin position="656"/>
        <end position="676"/>
    </location>
</feature>